<protein>
    <submittedName>
        <fullName evidence="2">Uncharacterized protein</fullName>
    </submittedName>
</protein>
<sequence length="117" mass="12077">MTGPRDTCDPGGPFFWGGVGNCAGNPLHAAPADMQPVADASAACGALDGAYSFPSPTSGAHALTANSSLCGIPRRDPRVRVHEYEGRAVGVTAGDSGPPQGTRETARRRRQDEQVDT</sequence>
<proteinExistence type="predicted"/>
<gene>
    <name evidence="2" type="ORF">SGFS_076620</name>
</gene>
<feature type="region of interest" description="Disordered" evidence="1">
    <location>
        <begin position="87"/>
        <end position="117"/>
    </location>
</feature>
<reference evidence="2 3" key="2">
    <citation type="journal article" date="2023" name="ChemBioChem">
        <title>Acyltransferase Domain Exchange between Two Independent Type I Polyketide Synthases in the Same Producer Strain of Macrolide Antibiotics.</title>
        <authorList>
            <person name="Kudo F."/>
            <person name="Kishikawa K."/>
            <person name="Tsuboi K."/>
            <person name="Kido T."/>
            <person name="Usui T."/>
            <person name="Hashimoto J."/>
            <person name="Shin-Ya K."/>
            <person name="Miyanaga A."/>
            <person name="Eguchi T."/>
        </authorList>
    </citation>
    <scope>NUCLEOTIDE SEQUENCE [LARGE SCALE GENOMIC DNA]</scope>
    <source>
        <strain evidence="2 3">A-8890</strain>
    </source>
</reference>
<accession>A0ABN5VS87</accession>
<evidence type="ECO:0000313" key="3">
    <source>
        <dbReference type="Proteomes" id="UP001321542"/>
    </source>
</evidence>
<reference evidence="2 3" key="1">
    <citation type="journal article" date="2010" name="ChemBioChem">
        <title>Cloning and characterization of the biosynthetic gene cluster of 16-membered macrolide antibiotic FD-891: involvement of a dual functional cytochrome P450 monooxygenase catalyzing epoxidation and hydroxylation.</title>
        <authorList>
            <person name="Kudo F."/>
            <person name="Motegi A."/>
            <person name="Mizoue K."/>
            <person name="Eguchi T."/>
        </authorList>
    </citation>
    <scope>NUCLEOTIDE SEQUENCE [LARGE SCALE GENOMIC DNA]</scope>
    <source>
        <strain evidence="2 3">A-8890</strain>
    </source>
</reference>
<keyword evidence="3" id="KW-1185">Reference proteome</keyword>
<evidence type="ECO:0000256" key="1">
    <source>
        <dbReference type="SAM" id="MobiDB-lite"/>
    </source>
</evidence>
<dbReference type="Proteomes" id="UP001321542">
    <property type="component" value="Chromosome"/>
</dbReference>
<organism evidence="2 3">
    <name type="scientific">Streptomyces graminofaciens</name>
    <dbReference type="NCBI Taxonomy" id="68212"/>
    <lineage>
        <taxon>Bacteria</taxon>
        <taxon>Bacillati</taxon>
        <taxon>Actinomycetota</taxon>
        <taxon>Actinomycetes</taxon>
        <taxon>Kitasatosporales</taxon>
        <taxon>Streptomycetaceae</taxon>
        <taxon>Streptomyces</taxon>
    </lineage>
</organism>
<dbReference type="EMBL" id="AP018448">
    <property type="protein sequence ID" value="BBC36368.1"/>
    <property type="molecule type" value="Genomic_DNA"/>
</dbReference>
<evidence type="ECO:0000313" key="2">
    <source>
        <dbReference type="EMBL" id="BBC36368.1"/>
    </source>
</evidence>
<name>A0ABN5VS87_9ACTN</name>